<evidence type="ECO:0000313" key="1">
    <source>
        <dbReference type="EMBL" id="QXV92126.1"/>
    </source>
</evidence>
<accession>A0A8F7PYN3</accession>
<dbReference type="GeneID" id="66860547"/>
<evidence type="ECO:0000313" key="2">
    <source>
        <dbReference type="EMBL" id="QXV92394.1"/>
    </source>
</evidence>
<dbReference type="EMBL" id="MZ502218">
    <property type="protein sequence ID" value="QXV92126.1"/>
    <property type="molecule type" value="Genomic_DNA"/>
</dbReference>
<name>A0A8F7PYN3_STRRM</name>
<sequence>MLLDPSGELLVFRSENQGCAGWGIPLDHLGNDDPPVGLLSDHLPDRGWRPHLDHVSLACAELILSEAVMARRYGAYGRECPAAAKIITAVEAAYRTIALPPCPPWYFPQGAPTRWFSAPGKRLCLEPDPDEPGLVVVGQAETDVLEILAAVPGEWAPIESVEREEDKTISG</sequence>
<reference evidence="2" key="1">
    <citation type="submission" date="2021-06" db="EMBL/GenBank/DDBJ databases">
        <authorList>
            <person name="Tome M."/>
            <person name="Jakse J."/>
            <person name="Slemc L."/>
            <person name="Garcia A.R."/>
            <person name="Petkovic H."/>
        </authorList>
    </citation>
    <scope>NUCLEOTIDE SEQUENCE</scope>
    <source>
        <plasmid evidence="2">pPZG101</plasmid>
        <plasmid evidence="1">unnamed</plasmid>
    </source>
</reference>
<protein>
    <submittedName>
        <fullName evidence="2">Uncharacterized protein</fullName>
    </submittedName>
</protein>
<dbReference type="AlphaFoldDB" id="A0A8F7PYN3"/>
<organism evidence="2">
    <name type="scientific">Streptomyces rimosus</name>
    <dbReference type="NCBI Taxonomy" id="1927"/>
    <lineage>
        <taxon>Bacteria</taxon>
        <taxon>Bacillati</taxon>
        <taxon>Actinomycetota</taxon>
        <taxon>Actinomycetes</taxon>
        <taxon>Kitasatosporales</taxon>
        <taxon>Streptomycetaceae</taxon>
        <taxon>Streptomyces</taxon>
    </lineage>
</organism>
<geneLocation type="plasmid" evidence="1">
    <name>unnamed</name>
</geneLocation>
<gene>
    <name evidence="1" type="ORF">M4018_083250</name>
    <name evidence="2" type="ORF">R6500_083250</name>
</gene>
<dbReference type="RefSeq" id="WP_003979026.1">
    <property type="nucleotide sequence ID" value="NZ_CP025552.1"/>
</dbReference>
<geneLocation type="plasmid" evidence="2">
    <name>pPZG101</name>
</geneLocation>
<keyword evidence="2" id="KW-0614">Plasmid</keyword>
<proteinExistence type="predicted"/>
<dbReference type="EMBL" id="MZ502219">
    <property type="protein sequence ID" value="QXV92394.1"/>
    <property type="molecule type" value="Genomic_DNA"/>
</dbReference>